<dbReference type="InterPro" id="IPR030048">
    <property type="entry name" value="SurE"/>
</dbReference>
<evidence type="ECO:0000256" key="1">
    <source>
        <dbReference type="ARBA" id="ARBA00000815"/>
    </source>
</evidence>
<evidence type="ECO:0000259" key="6">
    <source>
        <dbReference type="Pfam" id="PF01975"/>
    </source>
</evidence>
<dbReference type="OrthoDB" id="9780815at2"/>
<protein>
    <recommendedName>
        <fullName evidence="5">5'-nucleotidase SurE</fullName>
        <ecNumber evidence="5">3.1.3.5</ecNumber>
    </recommendedName>
    <alternativeName>
        <fullName evidence="5">Nucleoside 5'-monophosphate phosphohydrolase</fullName>
    </alternativeName>
</protein>
<keyword evidence="8" id="KW-1185">Reference proteome</keyword>
<comment type="catalytic activity">
    <reaction evidence="1 5">
        <text>a ribonucleoside 5'-phosphate + H2O = a ribonucleoside + phosphate</text>
        <dbReference type="Rhea" id="RHEA:12484"/>
        <dbReference type="ChEBI" id="CHEBI:15377"/>
        <dbReference type="ChEBI" id="CHEBI:18254"/>
        <dbReference type="ChEBI" id="CHEBI:43474"/>
        <dbReference type="ChEBI" id="CHEBI:58043"/>
        <dbReference type="EC" id="3.1.3.5"/>
    </reaction>
</comment>
<name>A0A0K1EHW2_CHOCO</name>
<organism evidence="7 8">
    <name type="scientific">Chondromyces crocatus</name>
    <dbReference type="NCBI Taxonomy" id="52"/>
    <lineage>
        <taxon>Bacteria</taxon>
        <taxon>Pseudomonadati</taxon>
        <taxon>Myxococcota</taxon>
        <taxon>Polyangia</taxon>
        <taxon>Polyangiales</taxon>
        <taxon>Polyangiaceae</taxon>
        <taxon>Chondromyces</taxon>
    </lineage>
</organism>
<feature type="binding site" evidence="5">
    <location>
        <position position="14"/>
    </location>
    <ligand>
        <name>a divalent metal cation</name>
        <dbReference type="ChEBI" id="CHEBI:60240"/>
    </ligand>
</feature>
<proteinExistence type="inferred from homology"/>
<dbReference type="GO" id="GO:0008253">
    <property type="term" value="F:5'-nucleotidase activity"/>
    <property type="evidence" value="ECO:0007669"/>
    <property type="project" value="UniProtKB-UniRule"/>
</dbReference>
<dbReference type="NCBIfam" id="TIGR00087">
    <property type="entry name" value="surE"/>
    <property type="match status" value="1"/>
</dbReference>
<comment type="function">
    <text evidence="5">Nucleotidase that shows phosphatase activity on nucleoside 5'-monophosphates.</text>
</comment>
<keyword evidence="4 5" id="KW-0378">Hydrolase</keyword>
<evidence type="ECO:0000313" key="7">
    <source>
        <dbReference type="EMBL" id="AKT40168.1"/>
    </source>
</evidence>
<keyword evidence="5" id="KW-0547">Nucleotide-binding</keyword>
<dbReference type="EC" id="3.1.3.5" evidence="5"/>
<dbReference type="PANTHER" id="PTHR30457">
    <property type="entry name" value="5'-NUCLEOTIDASE SURE"/>
    <property type="match status" value="1"/>
</dbReference>
<keyword evidence="5" id="KW-0963">Cytoplasm</keyword>
<dbReference type="RefSeq" id="WP_050432141.1">
    <property type="nucleotide sequence ID" value="NZ_CP012159.1"/>
</dbReference>
<feature type="binding site" evidence="5">
    <location>
        <position position="45"/>
    </location>
    <ligand>
        <name>a divalent metal cation</name>
        <dbReference type="ChEBI" id="CHEBI:60240"/>
    </ligand>
</feature>
<evidence type="ECO:0000256" key="5">
    <source>
        <dbReference type="HAMAP-Rule" id="MF_00060"/>
    </source>
</evidence>
<dbReference type="STRING" id="52.CMC5_043210"/>
<comment type="similarity">
    <text evidence="2 5">Belongs to the SurE nucleotidase family.</text>
</comment>
<dbReference type="HAMAP" id="MF_00060">
    <property type="entry name" value="SurE"/>
    <property type="match status" value="1"/>
</dbReference>
<feature type="binding site" evidence="5">
    <location>
        <position position="15"/>
    </location>
    <ligand>
        <name>a divalent metal cation</name>
        <dbReference type="ChEBI" id="CHEBI:60240"/>
    </ligand>
</feature>
<dbReference type="Proteomes" id="UP000067626">
    <property type="component" value="Chromosome"/>
</dbReference>
<evidence type="ECO:0000256" key="4">
    <source>
        <dbReference type="ARBA" id="ARBA00022801"/>
    </source>
</evidence>
<dbReference type="InterPro" id="IPR002828">
    <property type="entry name" value="SurE-like_Pase/nucleotidase"/>
</dbReference>
<dbReference type="NCBIfam" id="NF001490">
    <property type="entry name" value="PRK00346.1-4"/>
    <property type="match status" value="1"/>
</dbReference>
<gene>
    <name evidence="5" type="primary">surE</name>
    <name evidence="7" type="ORF">CMC5_043210</name>
</gene>
<dbReference type="KEGG" id="ccro:CMC5_043210"/>
<feature type="binding site" evidence="5">
    <location>
        <position position="100"/>
    </location>
    <ligand>
        <name>a divalent metal cation</name>
        <dbReference type="ChEBI" id="CHEBI:60240"/>
    </ligand>
</feature>
<dbReference type="EMBL" id="CP012159">
    <property type="protein sequence ID" value="AKT40168.1"/>
    <property type="molecule type" value="Genomic_DNA"/>
</dbReference>
<dbReference type="GO" id="GO:0005737">
    <property type="term" value="C:cytoplasm"/>
    <property type="evidence" value="ECO:0007669"/>
    <property type="project" value="UniProtKB-SubCell"/>
</dbReference>
<dbReference type="PANTHER" id="PTHR30457:SF0">
    <property type="entry name" value="PHOSPHATASE, PUTATIVE (AFU_ORTHOLOGUE AFUA_4G01070)-RELATED"/>
    <property type="match status" value="1"/>
</dbReference>
<dbReference type="GO" id="GO:0046872">
    <property type="term" value="F:metal ion binding"/>
    <property type="evidence" value="ECO:0007669"/>
    <property type="project" value="UniProtKB-UniRule"/>
</dbReference>
<evidence type="ECO:0000256" key="2">
    <source>
        <dbReference type="ARBA" id="ARBA00011062"/>
    </source>
</evidence>
<comment type="subcellular location">
    <subcellularLocation>
        <location evidence="5">Cytoplasm</location>
    </subcellularLocation>
</comment>
<accession>A0A0K1EHW2</accession>
<evidence type="ECO:0000313" key="8">
    <source>
        <dbReference type="Proteomes" id="UP000067626"/>
    </source>
</evidence>
<reference evidence="7 8" key="1">
    <citation type="submission" date="2015-07" db="EMBL/GenBank/DDBJ databases">
        <title>Genome analysis of myxobacterium Chondromyces crocatus Cm c5 reveals a high potential for natural compound synthesis and the genetic basis for the loss of fruiting body formation.</title>
        <authorList>
            <person name="Zaburannyi N."/>
            <person name="Bunk B."/>
            <person name="Maier J."/>
            <person name="Overmann J."/>
            <person name="Mueller R."/>
        </authorList>
    </citation>
    <scope>NUCLEOTIDE SEQUENCE [LARGE SCALE GENOMIC DNA]</scope>
    <source>
        <strain evidence="7 8">Cm c5</strain>
    </source>
</reference>
<keyword evidence="3 5" id="KW-0479">Metal-binding</keyword>
<dbReference type="AlphaFoldDB" id="A0A0K1EHW2"/>
<comment type="cofactor">
    <cofactor evidence="5">
        <name>a divalent metal cation</name>
        <dbReference type="ChEBI" id="CHEBI:60240"/>
    </cofactor>
    <text evidence="5">Binds 1 divalent metal cation per subunit.</text>
</comment>
<dbReference type="GO" id="GO:0000166">
    <property type="term" value="F:nucleotide binding"/>
    <property type="evidence" value="ECO:0007669"/>
    <property type="project" value="UniProtKB-KW"/>
</dbReference>
<dbReference type="PATRIC" id="fig|52.7.peg.4760"/>
<dbReference type="Gene3D" id="3.40.1210.10">
    <property type="entry name" value="Survival protein SurE-like phosphatase/nucleotidase"/>
    <property type="match status" value="1"/>
</dbReference>
<dbReference type="InterPro" id="IPR036523">
    <property type="entry name" value="SurE-like_sf"/>
</dbReference>
<feature type="domain" description="Survival protein SurE-like phosphatase/nucleotidase" evidence="6">
    <location>
        <begin position="9"/>
        <end position="191"/>
    </location>
</feature>
<sequence length="257" mass="27601">MSDATRPLILLSNDDGYAAPNLIALRDQLTRDADVVVCAPEVNQSATSHSLSLHRPLRLRRHAPDVFAIDGTPADCIYIALHAGTRVLPRRPDLVVSGMNHGLNLGVDAFYSGTVAAAREGALRGIPSIAISADVKAQRDAAAAVGARLALAMHRALREVRPVRAPLLNVNIPPGDAWPIRSTSMGARLYSEEVIFRQDPRGREYLWIGGAEVRHDQVPGSDTEAYDEGHVSVTPLTLDLTAPQHASLINEIIASIA</sequence>
<dbReference type="SUPFAM" id="SSF64167">
    <property type="entry name" value="SurE-like"/>
    <property type="match status" value="1"/>
</dbReference>
<evidence type="ECO:0000256" key="3">
    <source>
        <dbReference type="ARBA" id="ARBA00022723"/>
    </source>
</evidence>
<dbReference type="Pfam" id="PF01975">
    <property type="entry name" value="SurE"/>
    <property type="match status" value="1"/>
</dbReference>